<name>A0A9W9TF13_9EURO</name>
<dbReference type="SUPFAM" id="SSF52833">
    <property type="entry name" value="Thioredoxin-like"/>
    <property type="match status" value="1"/>
</dbReference>
<dbReference type="RefSeq" id="XP_058327093.1">
    <property type="nucleotide sequence ID" value="XM_058478763.1"/>
</dbReference>
<evidence type="ECO:0000259" key="1">
    <source>
        <dbReference type="Pfam" id="PF13409"/>
    </source>
</evidence>
<sequence>MQSMIAPKPWLLYAYPWQPFPRRLIIYLRERSIPASLVTIVPVSDVQNGDQAPPEFPARPAGSLPILMIPQGSDISPKSPVFVKQSIAIMEFIDELCLAGRYGFPKLPNPPTLRTNLSLNIPPGDEKVNAMLLRAKHNELLTLAAGLTDGWNPVRLFGSGAGTQRIPAAANETLQWVRRNLMNIENWMEENEYDPTDLRWDSGSKRPATIAEITLFQFFEFTRDCYGVDMTEFAGGQSKDVYGRDAKQESPNLKLFFKSFLSRPGSAREADKGEVPPEKLVKAMTDWSEGVF</sequence>
<dbReference type="InterPro" id="IPR004045">
    <property type="entry name" value="Glutathione_S-Trfase_N"/>
</dbReference>
<evidence type="ECO:0000313" key="2">
    <source>
        <dbReference type="EMBL" id="KAJ5220263.1"/>
    </source>
</evidence>
<reference evidence="2" key="1">
    <citation type="submission" date="2022-11" db="EMBL/GenBank/DDBJ databases">
        <authorList>
            <person name="Petersen C."/>
        </authorList>
    </citation>
    <scope>NUCLEOTIDE SEQUENCE</scope>
    <source>
        <strain evidence="2">IBT 19713</strain>
    </source>
</reference>
<proteinExistence type="predicted"/>
<keyword evidence="3" id="KW-1185">Reference proteome</keyword>
<organism evidence="2 3">
    <name type="scientific">Penicillium chermesinum</name>
    <dbReference type="NCBI Taxonomy" id="63820"/>
    <lineage>
        <taxon>Eukaryota</taxon>
        <taxon>Fungi</taxon>
        <taxon>Dikarya</taxon>
        <taxon>Ascomycota</taxon>
        <taxon>Pezizomycotina</taxon>
        <taxon>Eurotiomycetes</taxon>
        <taxon>Eurotiomycetidae</taxon>
        <taxon>Eurotiales</taxon>
        <taxon>Aspergillaceae</taxon>
        <taxon>Penicillium</taxon>
    </lineage>
</organism>
<comment type="caution">
    <text evidence="2">The sequence shown here is derived from an EMBL/GenBank/DDBJ whole genome shotgun (WGS) entry which is preliminary data.</text>
</comment>
<protein>
    <recommendedName>
        <fullName evidence="1">GST N-terminal domain-containing protein</fullName>
    </recommendedName>
</protein>
<dbReference type="OrthoDB" id="4366074at2759"/>
<reference evidence="2" key="2">
    <citation type="journal article" date="2023" name="IMA Fungus">
        <title>Comparative genomic study of the Penicillium genus elucidates a diverse pangenome and 15 lateral gene transfer events.</title>
        <authorList>
            <person name="Petersen C."/>
            <person name="Sorensen T."/>
            <person name="Nielsen M.R."/>
            <person name="Sondergaard T.E."/>
            <person name="Sorensen J.L."/>
            <person name="Fitzpatrick D.A."/>
            <person name="Frisvad J.C."/>
            <person name="Nielsen K.L."/>
        </authorList>
    </citation>
    <scope>NUCLEOTIDE SEQUENCE</scope>
    <source>
        <strain evidence="2">IBT 19713</strain>
    </source>
</reference>
<gene>
    <name evidence="2" type="ORF">N7468_009467</name>
</gene>
<dbReference type="AlphaFoldDB" id="A0A9W9TF13"/>
<dbReference type="GeneID" id="83206066"/>
<dbReference type="EMBL" id="JAPQKS010000007">
    <property type="protein sequence ID" value="KAJ5220263.1"/>
    <property type="molecule type" value="Genomic_DNA"/>
</dbReference>
<dbReference type="Proteomes" id="UP001150941">
    <property type="component" value="Unassembled WGS sequence"/>
</dbReference>
<dbReference type="InterPro" id="IPR036249">
    <property type="entry name" value="Thioredoxin-like_sf"/>
</dbReference>
<evidence type="ECO:0000313" key="3">
    <source>
        <dbReference type="Proteomes" id="UP001150941"/>
    </source>
</evidence>
<dbReference type="Gene3D" id="3.40.30.10">
    <property type="entry name" value="Glutaredoxin"/>
    <property type="match status" value="1"/>
</dbReference>
<accession>A0A9W9TF13</accession>
<dbReference type="Pfam" id="PF13409">
    <property type="entry name" value="GST_N_2"/>
    <property type="match status" value="1"/>
</dbReference>
<feature type="domain" description="GST N-terminal" evidence="1">
    <location>
        <begin position="19"/>
        <end position="95"/>
    </location>
</feature>